<comment type="similarity">
    <text evidence="2 14">Belongs to the RNA polymerase beta' chain family.</text>
</comment>
<dbReference type="Pfam" id="PF04997">
    <property type="entry name" value="RNA_pol_Rpb1_1"/>
    <property type="match status" value="1"/>
</dbReference>
<dbReference type="Gene3D" id="1.10.132.30">
    <property type="match status" value="1"/>
</dbReference>
<keyword evidence="8" id="KW-0862">Zinc</keyword>
<comment type="function">
    <text evidence="13">DNA-dependent RNA polymerase catalyzes the transcription of DNA into RNA using the four ribonucleoside triphosphates as substrates. Largest and catalytic core component of RNA polymerase III which synthesizes small RNAs, such as 5S rRNA and tRNAs. Forms the polymerase active center together with the second largest subunit. A single-stranded DNA template strand of the promoter is positioned within the central active site cleft of Pol III. A bridging helix emanates from RPC1 and crosses the cleft near the catalytic site and is thought to promote translocation of Pol III by acting as a ratchet that moves the RNA-DNA hybrid through the active site by switching from straight to bent conformations at each step of nucleotide addition.</text>
</comment>
<dbReference type="Gene3D" id="6.20.50.80">
    <property type="match status" value="1"/>
</dbReference>
<evidence type="ECO:0000256" key="12">
    <source>
        <dbReference type="ARBA" id="ARBA00048552"/>
    </source>
</evidence>
<dbReference type="Gene3D" id="3.30.1490.180">
    <property type="entry name" value="RNA polymerase ii"/>
    <property type="match status" value="1"/>
</dbReference>
<dbReference type="InterPro" id="IPR042102">
    <property type="entry name" value="RNA_pol_Rpb1_3_sf"/>
</dbReference>
<dbReference type="InterPro" id="IPR015700">
    <property type="entry name" value="RPC1"/>
</dbReference>
<accession>A0A8T9C1S0</accession>
<comment type="subcellular location">
    <subcellularLocation>
        <location evidence="1">Nucleus</location>
    </subcellularLocation>
</comment>
<keyword evidence="6 14" id="KW-0548">Nucleotidyltransferase</keyword>
<dbReference type="FunFam" id="1.10.132.30:FF:000001">
    <property type="entry name" value="DNA-directed RNA polymerase subunit"/>
    <property type="match status" value="1"/>
</dbReference>
<evidence type="ECO:0000256" key="15">
    <source>
        <dbReference type="SAM" id="MobiDB-lite"/>
    </source>
</evidence>
<evidence type="ECO:0000256" key="3">
    <source>
        <dbReference type="ARBA" id="ARBA00011206"/>
    </source>
</evidence>
<dbReference type="InterPro" id="IPR044893">
    <property type="entry name" value="RNA_pol_Rpb1_clamp_domain"/>
</dbReference>
<protein>
    <recommendedName>
        <fullName evidence="14">DNA-directed RNA polymerase subunit</fullName>
        <ecNumber evidence="14">2.7.7.6</ecNumber>
    </recommendedName>
</protein>
<evidence type="ECO:0000256" key="10">
    <source>
        <dbReference type="ARBA" id="ARBA00023163"/>
    </source>
</evidence>
<evidence type="ECO:0000256" key="5">
    <source>
        <dbReference type="ARBA" id="ARBA00022679"/>
    </source>
</evidence>
<dbReference type="CDD" id="cd02736">
    <property type="entry name" value="RNAP_III_Rpc1_C"/>
    <property type="match status" value="1"/>
</dbReference>
<dbReference type="Pfam" id="PF00623">
    <property type="entry name" value="RNA_pol_Rpb1_2"/>
    <property type="match status" value="1"/>
</dbReference>
<proteinExistence type="inferred from homology"/>
<keyword evidence="11" id="KW-0539">Nucleus</keyword>
<keyword evidence="9" id="KW-0460">Magnesium</keyword>
<dbReference type="InterPro" id="IPR006592">
    <property type="entry name" value="RNA_pol_N"/>
</dbReference>
<evidence type="ECO:0000313" key="17">
    <source>
        <dbReference type="EMBL" id="TVY73395.1"/>
    </source>
</evidence>
<evidence type="ECO:0000256" key="2">
    <source>
        <dbReference type="ARBA" id="ARBA00006460"/>
    </source>
</evidence>
<dbReference type="InterPro" id="IPR007080">
    <property type="entry name" value="RNA_pol_Rpb1_1"/>
</dbReference>
<organism evidence="17 18">
    <name type="scientific">Lachnellula suecica</name>
    <dbReference type="NCBI Taxonomy" id="602035"/>
    <lineage>
        <taxon>Eukaryota</taxon>
        <taxon>Fungi</taxon>
        <taxon>Dikarya</taxon>
        <taxon>Ascomycota</taxon>
        <taxon>Pezizomycotina</taxon>
        <taxon>Leotiomycetes</taxon>
        <taxon>Helotiales</taxon>
        <taxon>Lachnaceae</taxon>
        <taxon>Lachnellula</taxon>
    </lineage>
</organism>
<dbReference type="GO" id="GO:0000428">
    <property type="term" value="C:DNA-directed RNA polymerase complex"/>
    <property type="evidence" value="ECO:0007669"/>
    <property type="project" value="UniProtKB-KW"/>
</dbReference>
<dbReference type="InterPro" id="IPR000722">
    <property type="entry name" value="RNA_pol_asu"/>
</dbReference>
<keyword evidence="10 14" id="KW-0804">Transcription</keyword>
<dbReference type="SMART" id="SM00663">
    <property type="entry name" value="RPOLA_N"/>
    <property type="match status" value="1"/>
</dbReference>
<keyword evidence="5 14" id="KW-0808">Transferase</keyword>
<evidence type="ECO:0000256" key="8">
    <source>
        <dbReference type="ARBA" id="ARBA00022833"/>
    </source>
</evidence>
<dbReference type="PANTHER" id="PTHR48446">
    <property type="entry name" value="DNA-DIRECTED RNA POLYMERASE SUBUNIT BETA' N-TERMINAL SECTION"/>
    <property type="match status" value="1"/>
</dbReference>
<dbReference type="InterPro" id="IPR038120">
    <property type="entry name" value="Rpb1_funnel_sf"/>
</dbReference>
<dbReference type="InterPro" id="IPR007083">
    <property type="entry name" value="RNA_pol_Rpb1_4"/>
</dbReference>
<dbReference type="NCBIfam" id="NF006336">
    <property type="entry name" value="PRK08566.1"/>
    <property type="match status" value="1"/>
</dbReference>
<dbReference type="OrthoDB" id="270392at2759"/>
<gene>
    <name evidence="17" type="primary">RPO31</name>
    <name evidence="17" type="ORF">LSUE1_G006434</name>
</gene>
<dbReference type="GO" id="GO:0003677">
    <property type="term" value="F:DNA binding"/>
    <property type="evidence" value="ECO:0007669"/>
    <property type="project" value="InterPro"/>
</dbReference>
<dbReference type="Gene3D" id="6.10.250.2940">
    <property type="match status" value="1"/>
</dbReference>
<dbReference type="PANTHER" id="PTHR48446:SF1">
    <property type="entry name" value="DNA-DIRECTED RNA POLYMERASE SUBUNIT BETA' N-TERMINAL SECTION"/>
    <property type="match status" value="1"/>
</dbReference>
<dbReference type="EC" id="2.7.7.6" evidence="14"/>
<dbReference type="Pfam" id="PF05000">
    <property type="entry name" value="RNA_pol_Rpb1_4"/>
    <property type="match status" value="1"/>
</dbReference>
<evidence type="ECO:0000256" key="11">
    <source>
        <dbReference type="ARBA" id="ARBA00023242"/>
    </source>
</evidence>
<dbReference type="Gene3D" id="2.40.40.20">
    <property type="match status" value="1"/>
</dbReference>
<evidence type="ECO:0000259" key="16">
    <source>
        <dbReference type="SMART" id="SM00663"/>
    </source>
</evidence>
<dbReference type="GO" id="GO:0006351">
    <property type="term" value="P:DNA-templated transcription"/>
    <property type="evidence" value="ECO:0007669"/>
    <property type="project" value="InterPro"/>
</dbReference>
<reference evidence="17 18" key="1">
    <citation type="submission" date="2018-05" db="EMBL/GenBank/DDBJ databases">
        <title>Genome sequencing and assembly of the regulated plant pathogen Lachnellula willkommii and related sister species for the development of diagnostic species identification markers.</title>
        <authorList>
            <person name="Giroux E."/>
            <person name="Bilodeau G."/>
        </authorList>
    </citation>
    <scope>NUCLEOTIDE SEQUENCE [LARGE SCALE GENOMIC DNA]</scope>
    <source>
        <strain evidence="17 18">CBS 268.59</strain>
    </source>
</reference>
<dbReference type="Proteomes" id="UP000469558">
    <property type="component" value="Unassembled WGS sequence"/>
</dbReference>
<dbReference type="GO" id="GO:0046872">
    <property type="term" value="F:metal ion binding"/>
    <property type="evidence" value="ECO:0007669"/>
    <property type="project" value="UniProtKB-KW"/>
</dbReference>
<dbReference type="FunFam" id="1.10.150.390:FF:000004">
    <property type="entry name" value="DNA-directed RNA polymerase subunit"/>
    <property type="match status" value="1"/>
</dbReference>
<dbReference type="EMBL" id="QGMK01001090">
    <property type="protein sequence ID" value="TVY73395.1"/>
    <property type="molecule type" value="Genomic_DNA"/>
</dbReference>
<evidence type="ECO:0000256" key="7">
    <source>
        <dbReference type="ARBA" id="ARBA00022723"/>
    </source>
</evidence>
<evidence type="ECO:0000256" key="9">
    <source>
        <dbReference type="ARBA" id="ARBA00022842"/>
    </source>
</evidence>
<evidence type="ECO:0000256" key="13">
    <source>
        <dbReference type="ARBA" id="ARBA00058108"/>
    </source>
</evidence>
<dbReference type="InterPro" id="IPR035697">
    <property type="entry name" value="RNAP_III_RPC1_N"/>
</dbReference>
<evidence type="ECO:0000256" key="4">
    <source>
        <dbReference type="ARBA" id="ARBA00022478"/>
    </source>
</evidence>
<keyword evidence="18" id="KW-1185">Reference proteome</keyword>
<comment type="catalytic activity">
    <reaction evidence="12 14">
        <text>RNA(n) + a ribonucleoside 5'-triphosphate = RNA(n+1) + diphosphate</text>
        <dbReference type="Rhea" id="RHEA:21248"/>
        <dbReference type="Rhea" id="RHEA-COMP:14527"/>
        <dbReference type="Rhea" id="RHEA-COMP:17342"/>
        <dbReference type="ChEBI" id="CHEBI:33019"/>
        <dbReference type="ChEBI" id="CHEBI:61557"/>
        <dbReference type="ChEBI" id="CHEBI:140395"/>
        <dbReference type="EC" id="2.7.7.6"/>
    </reaction>
</comment>
<dbReference type="GO" id="GO:0003899">
    <property type="term" value="F:DNA-directed RNA polymerase activity"/>
    <property type="evidence" value="ECO:0007669"/>
    <property type="project" value="UniProtKB-EC"/>
</dbReference>
<dbReference type="InterPro" id="IPR007066">
    <property type="entry name" value="RNA_pol_Rpb1_3"/>
</dbReference>
<dbReference type="Gene3D" id="1.10.150.390">
    <property type="match status" value="1"/>
</dbReference>
<keyword evidence="7" id="KW-0479">Metal-binding</keyword>
<keyword evidence="4 14" id="KW-0240">DNA-directed RNA polymerase</keyword>
<evidence type="ECO:0000313" key="18">
    <source>
        <dbReference type="Proteomes" id="UP000469558"/>
    </source>
</evidence>
<dbReference type="InterPro" id="IPR035698">
    <property type="entry name" value="RNAP_III_Rpc1_C"/>
</dbReference>
<sequence>MPALLSTGVEGKEQVVDRIPKRFAQMKFGIQSNQDIVNQGVLEVTDRILYDVEKARTPVANGALDPQLVGTSQKIYRKAGTCGTCNEGLNLCNGHFGHVKLALPAFHIGYMKLTIMILQNICKDCAKVMLTTTERRTFLRELRRPGIDNLKRTQICKKINEQCRKAKQCPSCDAYNGPIRKPAALKLVHDQYSVFKKSNTKSKVKPKPLSVFETTFDEIKKINTEVEKHIGKAVDDLNPLRVLNLFKKISPSDCELLGINPAEGRPEMFLWQYIPAPPVCIRPSVAQESASTEDDLTTKLAEIVHISSLIRAALQKGQPLQTIVEQWDYMQLQVALYINSDVPNLQQNSNGKPIRGFCQRLKGKQGRFRGNLSGKRVDFSGRTVISPDPNLGIDQVAIPILVAMNLTYPERVQMHNIKKLRKCVENGTERHPGAREVWKKDKGPNEPGDHMNLKFGNRKKLAKDLQIGDVVERHLEDGDIVLFNRQPSLHKLSIMSHYVKVRPWRTFRLNECVCTPYNADFDGDEMNLHVPQTEEARTEAINLMGVKNNLSTPKNGEPIISATQDFITAAYLLSSKENFFSRATFTNLCMYMVDGYEQLDLPPPAIVKPQALWTGKQVFSILMRANKDSPVKVNLDAKCRDYRAVPGMCPDMCPNDGWLVVRNSEVMCGRMDKTTVGSGKKDSIFYIILRDFGPDAAVIAMNRLAKISARYLTNEGFSIGISDVYPSKALTDRKKELVRVAYDECEDKIKKFKAGTLEKATGCNMEETLENAISGILSKVRQQAGDYCIDTLSKWNSPLIMAKSGSKGSSINVAQMVAVVGQQIIGGKRVPDGFQDRSLPHFPKNARQPLSKGFVRNSFFTGLTPTEFLFHAISGREGLVDTAVKTAETGYMSRRLMKSLEDLSTQYDDTVRISSGGIVQFQFGADKLDPLDMEGVALPVHFERTWTHAQNLTWSNDDRCLLPYEINMKCEKLLAPQKLKYARKGLLRKEPLDYNDQSDYAIDELESARDFVATITKHVGGLAEKMARARTRAGLNDFRQPLPGLQREKIEAKEEKARRAQVERVAKVSQATLEMFVELCLNKYAKAQTEPGHAVGAVGAQSIGEPGTQMTLKTFHFAGVAGMSITQGVPRIKEIINASKVISTPVITCPLQNTKALEAAKVVKGRIEKTYIEDVIRFIEDMWSAKRATMCLSVDLDSLNNMHLGITINHIAEVIVRTKKLKIKNSDIDIIDDCIFIRINHDSGGNLGERNVKNRKDVEPGSDILLRVNYLRRILPTLAISGYPDATRAIIQKSAQEEHTVLVEGYGLRACMTTEGVIGTQCTSNSVMECREVLGIEAARTTIAKEIGTVMGDMGIDPRHMQLLADVMTYKGEVLGITRFGLSKMRDSVLQLASFEKTPDHLFDAAAGMKSDRIEGVSECIIMGQSMSIGTGAFRVVRELELDEEVDLKVKPTMFEDAWAVDQELRAEIKIKQSA</sequence>
<dbReference type="Gene3D" id="1.10.274.100">
    <property type="entry name" value="RNA polymerase Rpb1, domain 3"/>
    <property type="match status" value="1"/>
</dbReference>
<dbReference type="Pfam" id="PF04983">
    <property type="entry name" value="RNA_pol_Rpb1_3"/>
    <property type="match status" value="1"/>
</dbReference>
<evidence type="ECO:0000256" key="14">
    <source>
        <dbReference type="RuleBase" id="RU004279"/>
    </source>
</evidence>
<dbReference type="FunFam" id="4.10.860.120:FF:000004">
    <property type="entry name" value="DNA-directed RNA polymerase subunit"/>
    <property type="match status" value="1"/>
</dbReference>
<dbReference type="GO" id="GO:0005634">
    <property type="term" value="C:nucleus"/>
    <property type="evidence" value="ECO:0007669"/>
    <property type="project" value="UniProtKB-SubCell"/>
</dbReference>
<dbReference type="SUPFAM" id="SSF64484">
    <property type="entry name" value="beta and beta-prime subunits of DNA dependent RNA-polymerase"/>
    <property type="match status" value="1"/>
</dbReference>
<feature type="domain" description="RNA polymerase N-terminal" evidence="16">
    <location>
        <begin position="267"/>
        <end position="574"/>
    </location>
</feature>
<dbReference type="CDD" id="cd02583">
    <property type="entry name" value="RNAP_III_RPC1_N"/>
    <property type="match status" value="1"/>
</dbReference>
<dbReference type="FunFam" id="2.40.40.20:FF:000019">
    <property type="entry name" value="DNA-directed RNA polymerase II subunit RPB1"/>
    <property type="match status" value="1"/>
</dbReference>
<dbReference type="Pfam" id="PF04998">
    <property type="entry name" value="RNA_pol_Rpb1_5"/>
    <property type="match status" value="1"/>
</dbReference>
<evidence type="ECO:0000256" key="1">
    <source>
        <dbReference type="ARBA" id="ARBA00004123"/>
    </source>
</evidence>
<name>A0A8T9C1S0_9HELO</name>
<dbReference type="Gene3D" id="4.10.860.120">
    <property type="entry name" value="RNA polymerase II, clamp domain"/>
    <property type="match status" value="1"/>
</dbReference>
<evidence type="ECO:0000256" key="6">
    <source>
        <dbReference type="ARBA" id="ARBA00022695"/>
    </source>
</evidence>
<dbReference type="FunFam" id="1.10.274.100:FF:000005">
    <property type="entry name" value="DNA-directed RNA polymerase subunit"/>
    <property type="match status" value="1"/>
</dbReference>
<feature type="region of interest" description="Disordered" evidence="15">
    <location>
        <begin position="431"/>
        <end position="450"/>
    </location>
</feature>
<comment type="caution">
    <text evidence="17">The sequence shown here is derived from an EMBL/GenBank/DDBJ whole genome shotgun (WGS) entry which is preliminary data.</text>
</comment>
<comment type="subunit">
    <text evidence="3">Component of the RNA polymerase III (Pol III) complex consisting of 17 subunits.</text>
</comment>
<dbReference type="InterPro" id="IPR007081">
    <property type="entry name" value="RNA_pol_Rpb1_5"/>
</dbReference>